<dbReference type="Proteomes" id="UP001058074">
    <property type="component" value="Unassembled WGS sequence"/>
</dbReference>
<organism evidence="1 2">
    <name type="scientific">Inconstantimicrobium mannanitabidum</name>
    <dbReference type="NCBI Taxonomy" id="1604901"/>
    <lineage>
        <taxon>Bacteria</taxon>
        <taxon>Bacillati</taxon>
        <taxon>Bacillota</taxon>
        <taxon>Clostridia</taxon>
        <taxon>Eubacteriales</taxon>
        <taxon>Clostridiaceae</taxon>
        <taxon>Inconstantimicrobium</taxon>
    </lineage>
</organism>
<sequence length="306" mass="34427">MKTSKMDKARPYLYVSPLMISIFILSFLPIVYTIYISFTNYNINHVNDYSFIGFENYKSILTGDLQPIFLPVFIWTVIFAIGSAVGTYLIGLIFAMILSNENMKERGVYKALLILPWAVPGLISMMIWQGMFNAEYGAINMILMKFHIINTKIPWLLDPTWAKVAVFVLNFWLGFPWMMNICLGALSAVDKSYYEAAEIDGATRWQKFRNITLPSITASSLPLVISSFAMNFNNFMVPYMLNEGGPAKIGVQYAGATDLLGGAAYKLTVSTNRYDWSATLSVLIFLVVGTLSIIQMKKTGAFEEVE</sequence>
<gene>
    <name evidence="1" type="ORF">rsdtw13_25100</name>
</gene>
<evidence type="ECO:0000313" key="2">
    <source>
        <dbReference type="Proteomes" id="UP001058074"/>
    </source>
</evidence>
<dbReference type="EMBL" id="BROD01000001">
    <property type="protein sequence ID" value="GKX67252.1"/>
    <property type="molecule type" value="Genomic_DNA"/>
</dbReference>
<proteinExistence type="predicted"/>
<comment type="caution">
    <text evidence="1">The sequence shown here is derived from an EMBL/GenBank/DDBJ whole genome shotgun (WGS) entry which is preliminary data.</text>
</comment>
<evidence type="ECO:0000313" key="1">
    <source>
        <dbReference type="EMBL" id="GKX67252.1"/>
    </source>
</evidence>
<reference evidence="1" key="1">
    <citation type="journal article" date="2025" name="Int. J. Syst. Evol. Microbiol.">
        <title>Inconstantimicrobium mannanitabidum sp. nov., a novel member of the family Clostridiaceae isolated from anoxic soil under the treatment of reductive soil disinfestation.</title>
        <authorList>
            <person name="Ueki A."/>
            <person name="Tonouchi A."/>
            <person name="Honma S."/>
            <person name="Kaku N."/>
            <person name="Ueki K."/>
        </authorList>
    </citation>
    <scope>NUCLEOTIDE SEQUENCE</scope>
    <source>
        <strain evidence="1">TW13</strain>
    </source>
</reference>
<accession>A0ACB5RDA2</accession>
<keyword evidence="2" id="KW-1185">Reference proteome</keyword>
<name>A0ACB5RDA2_9CLOT</name>
<protein>
    <submittedName>
        <fullName evidence="1">Uncharacterized protein</fullName>
    </submittedName>
</protein>